<dbReference type="AlphaFoldDB" id="A0A4E9ECA3"/>
<name>A0A4E9ECA3_GIBZA</name>
<gene>
    <name evidence="2" type="ORF">FUG_LOCUS407380</name>
    <name evidence="1" type="ORF">MDCFG202_LOCUS475943</name>
</gene>
<reference evidence="1" key="2">
    <citation type="submission" date="2021-03" db="EMBL/GenBank/DDBJ databases">
        <authorList>
            <person name="Alouane T."/>
            <person name="Langin T."/>
            <person name="Bonhomme L."/>
        </authorList>
    </citation>
    <scope>NUCLEOTIDE SEQUENCE</scope>
    <source>
        <strain evidence="1">MDC_Fg202</strain>
    </source>
</reference>
<proteinExistence type="predicted"/>
<dbReference type="EMBL" id="CAAKMV010000146">
    <property type="protein sequence ID" value="VIO60601.1"/>
    <property type="molecule type" value="Genomic_DNA"/>
</dbReference>
<evidence type="ECO:0000313" key="2">
    <source>
        <dbReference type="EMBL" id="VIO60601.1"/>
    </source>
</evidence>
<evidence type="ECO:0000313" key="1">
    <source>
        <dbReference type="EMBL" id="CAG2002660.1"/>
    </source>
</evidence>
<accession>A0A4E9ECA3</accession>
<reference evidence="2" key="1">
    <citation type="submission" date="2019-04" db="EMBL/GenBank/DDBJ databases">
        <authorList>
            <person name="Melise S."/>
            <person name="Noan J."/>
            <person name="Okalmin O."/>
        </authorList>
    </citation>
    <scope>NUCLEOTIDE SEQUENCE</scope>
    <source>
        <strain evidence="2">FN9</strain>
    </source>
</reference>
<sequence length="169" mass="18763">MVDSELDWLQQAQFGQETTGWNVECNSNSRVRVIFPILFYLHMYLKVTDKDKNPSVHTSSTGMTDWCETWVPSLGSPKQIGTPSHPLAVRADGGVISADGHICSEGPNLTNSGHVLHYIFCQLGPKIKSWHQQPGTCYPMNCLLYLDAVVFSLSGDNDPEIHYHAGQDS</sequence>
<dbReference type="Proteomes" id="UP000746612">
    <property type="component" value="Unassembled WGS sequence"/>
</dbReference>
<dbReference type="EMBL" id="CAJPIJ010000172">
    <property type="protein sequence ID" value="CAG2002660.1"/>
    <property type="molecule type" value="Genomic_DNA"/>
</dbReference>
<organism evidence="2">
    <name type="scientific">Gibberella zeae</name>
    <name type="common">Wheat head blight fungus</name>
    <name type="synonym">Fusarium graminearum</name>
    <dbReference type="NCBI Taxonomy" id="5518"/>
    <lineage>
        <taxon>Eukaryota</taxon>
        <taxon>Fungi</taxon>
        <taxon>Dikarya</taxon>
        <taxon>Ascomycota</taxon>
        <taxon>Pezizomycotina</taxon>
        <taxon>Sordariomycetes</taxon>
        <taxon>Hypocreomycetidae</taxon>
        <taxon>Hypocreales</taxon>
        <taxon>Nectriaceae</taxon>
        <taxon>Fusarium</taxon>
    </lineage>
</organism>
<protein>
    <submittedName>
        <fullName evidence="2">Uncharacterized protein</fullName>
    </submittedName>
</protein>